<dbReference type="GeneID" id="66353834"/>
<dbReference type="Proteomes" id="UP000372533">
    <property type="component" value="Unassembled WGS sequence"/>
</dbReference>
<evidence type="ECO:0000256" key="3">
    <source>
        <dbReference type="ARBA" id="ARBA00023163"/>
    </source>
</evidence>
<evidence type="ECO:0000313" key="8">
    <source>
        <dbReference type="EMBL" id="VFD32687.1"/>
    </source>
</evidence>
<dbReference type="SUPFAM" id="SSF46785">
    <property type="entry name" value="Winged helix' DNA-binding domain"/>
    <property type="match status" value="1"/>
</dbReference>
<evidence type="ECO:0000256" key="2">
    <source>
        <dbReference type="ARBA" id="ARBA00023125"/>
    </source>
</evidence>
<keyword evidence="3" id="KW-0804">Transcription</keyword>
<reference evidence="9 10" key="3">
    <citation type="submission" date="2019-04" db="EMBL/GenBank/DDBJ databases">
        <authorList>
            <consortium name="Pathogen Informatics"/>
        </authorList>
    </citation>
    <scope>NUCLEOTIDE SEQUENCE [LARGE SCALE GENOMIC DNA]</scope>
    <source>
        <strain evidence="8">Clo34</strain>
        <strain evidence="11">clo34</strain>
        <strain evidence="9">Tl291</strain>
        <strain evidence="10">tl291</strain>
    </source>
</reference>
<dbReference type="PATRIC" id="fig|1496.1371.peg.3188"/>
<evidence type="ECO:0000313" key="7">
    <source>
        <dbReference type="EMBL" id="HBH2620974.1"/>
    </source>
</evidence>
<dbReference type="GO" id="GO:0003677">
    <property type="term" value="F:DNA binding"/>
    <property type="evidence" value="ECO:0007669"/>
    <property type="project" value="UniProtKB-KW"/>
</dbReference>
<dbReference type="OMA" id="ENDTYEC"/>
<dbReference type="Gene3D" id="1.10.10.10">
    <property type="entry name" value="Winged helix-like DNA-binding domain superfamily/Winged helix DNA-binding domain"/>
    <property type="match status" value="1"/>
</dbReference>
<dbReference type="PANTHER" id="PTHR33204:SF29">
    <property type="entry name" value="TRANSCRIPTIONAL REGULATOR"/>
    <property type="match status" value="1"/>
</dbReference>
<dbReference type="EMBL" id="DAEQIJ010000014">
    <property type="protein sequence ID" value="HBH2620974.1"/>
    <property type="molecule type" value="Genomic_DNA"/>
</dbReference>
<dbReference type="PANTHER" id="PTHR33204">
    <property type="entry name" value="TRANSCRIPTIONAL REGULATOR, MARR FAMILY"/>
    <property type="match status" value="1"/>
</dbReference>
<dbReference type="Proteomes" id="UP000879542">
    <property type="component" value="Unassembled WGS sequence"/>
</dbReference>
<dbReference type="RefSeq" id="WP_003429379.1">
    <property type="nucleotide sequence ID" value="NZ_AP025558.1"/>
</dbReference>
<keyword evidence="1" id="KW-0805">Transcription regulation</keyword>
<accession>A0A031WF44</accession>
<organism evidence="6">
    <name type="scientific">Clostridioides difficile</name>
    <name type="common">Peptoclostridium difficile</name>
    <dbReference type="NCBI Taxonomy" id="1496"/>
    <lineage>
        <taxon>Bacteria</taxon>
        <taxon>Bacillati</taxon>
        <taxon>Bacillota</taxon>
        <taxon>Clostridia</taxon>
        <taxon>Peptostreptococcales</taxon>
        <taxon>Peptostreptococcaceae</taxon>
        <taxon>Clostridioides</taxon>
    </lineage>
</organism>
<keyword evidence="2" id="KW-0238">DNA-binding</keyword>
<dbReference type="EMBL" id="CAAJVP010000002">
    <property type="protein sequence ID" value="VHX96751.1"/>
    <property type="molecule type" value="Genomic_DNA"/>
</dbReference>
<reference evidence="7" key="2">
    <citation type="journal article" date="2018" name="Genome Biol.">
        <title>SKESA: strategic k-mer extension for scrupulous assemblies.</title>
        <authorList>
            <person name="Souvorov A."/>
            <person name="Agarwala R."/>
            <person name="Lipman D.J."/>
        </authorList>
    </citation>
    <scope>NUCLEOTIDE SEQUENCE</scope>
    <source>
        <strain evidence="7">Clostridioides</strain>
    </source>
</reference>
<gene>
    <name evidence="9" type="primary">yybR_2</name>
    <name evidence="8" type="synonym">yybR_1</name>
    <name evidence="6" type="ORF">BN1096_580003</name>
    <name evidence="5" type="ORF">BN1097_560002</name>
    <name evidence="7" type="ORF">KRQ00_002756</name>
    <name evidence="9" type="ORF">SAMEA1402366_00721</name>
    <name evidence="8" type="ORF">SAMEA1402399_02169</name>
</gene>
<dbReference type="EMBL" id="LK932511">
    <property type="protein sequence ID" value="CDS86850.1"/>
    <property type="molecule type" value="Genomic_DNA"/>
</dbReference>
<dbReference type="PROSITE" id="PS51118">
    <property type="entry name" value="HTH_HXLR"/>
    <property type="match status" value="1"/>
</dbReference>
<dbReference type="InterPro" id="IPR002577">
    <property type="entry name" value="HTH_HxlR"/>
</dbReference>
<dbReference type="KEGG" id="pdf:CD630DERM_14280"/>
<protein>
    <submittedName>
        <fullName evidence="7">Helix-turn-helix transcriptional regulator</fullName>
    </submittedName>
    <submittedName>
        <fullName evidence="8">HxlR family transcriptional regulator</fullName>
    </submittedName>
    <submittedName>
        <fullName evidence="6">Transcriptional regulator, hxlR family</fullName>
    </submittedName>
</protein>
<evidence type="ECO:0000256" key="1">
    <source>
        <dbReference type="ARBA" id="ARBA00023015"/>
    </source>
</evidence>
<reference evidence="7" key="4">
    <citation type="submission" date="2021-06" db="EMBL/GenBank/DDBJ databases">
        <authorList>
            <consortium name="NCBI Pathogen Detection Project"/>
        </authorList>
    </citation>
    <scope>NUCLEOTIDE SEQUENCE</scope>
    <source>
        <strain evidence="7">Clostridioides</strain>
    </source>
</reference>
<dbReference type="InterPro" id="IPR036388">
    <property type="entry name" value="WH-like_DNA-bd_sf"/>
</dbReference>
<dbReference type="AlphaFoldDB" id="A0A031WF44"/>
<name>A0A031WF44_CLODI</name>
<feature type="domain" description="HTH hxlR-type" evidence="4">
    <location>
        <begin position="9"/>
        <end position="107"/>
    </location>
</feature>
<evidence type="ECO:0000313" key="10">
    <source>
        <dbReference type="Proteomes" id="UP000372533"/>
    </source>
</evidence>
<evidence type="ECO:0000313" key="9">
    <source>
        <dbReference type="EMBL" id="VHX96751.1"/>
    </source>
</evidence>
<dbReference type="EMBL" id="LK932394">
    <property type="protein sequence ID" value="CDS86396.1"/>
    <property type="molecule type" value="Genomic_DNA"/>
</dbReference>
<dbReference type="Pfam" id="PF01638">
    <property type="entry name" value="HxlR"/>
    <property type="match status" value="1"/>
</dbReference>
<evidence type="ECO:0000313" key="11">
    <source>
        <dbReference type="Proteomes" id="UP000411588"/>
    </source>
</evidence>
<evidence type="ECO:0000313" key="5">
    <source>
        <dbReference type="EMBL" id="CDS86396.1"/>
    </source>
</evidence>
<proteinExistence type="predicted"/>
<dbReference type="EMBL" id="CAADAN010000007">
    <property type="protein sequence ID" value="VFD32687.1"/>
    <property type="molecule type" value="Genomic_DNA"/>
</dbReference>
<dbReference type="Proteomes" id="UP000411588">
    <property type="component" value="Unassembled WGS sequence"/>
</dbReference>
<reference evidence="6" key="1">
    <citation type="submission" date="2014-07" db="EMBL/GenBank/DDBJ databases">
        <authorList>
            <person name="Monot Marc"/>
        </authorList>
    </citation>
    <scope>NUCLEOTIDE SEQUENCE</scope>
    <source>
        <strain evidence="5">7032994</strain>
    </source>
</reference>
<evidence type="ECO:0000259" key="4">
    <source>
        <dbReference type="PROSITE" id="PS51118"/>
    </source>
</evidence>
<dbReference type="InterPro" id="IPR036390">
    <property type="entry name" value="WH_DNA-bd_sf"/>
</dbReference>
<evidence type="ECO:0000313" key="6">
    <source>
        <dbReference type="EMBL" id="CDS86850.1"/>
    </source>
</evidence>
<sequence>MKIRAEYTCPLEIVHDIIKGKWKTILIFELRQSNKTFSELQHNIYGINQKMLIQQLKELRDFGIIDKISSAGYPLHVEYFLTNRGKKMLKAVEIMQEIGIEYMLEHGQQEILDNKGICYNK</sequence>